<gene>
    <name evidence="12" type="ORF">PACTADRAFT_4293</name>
</gene>
<reference evidence="13" key="1">
    <citation type="submission" date="2016-05" db="EMBL/GenBank/DDBJ databases">
        <title>Comparative genomics of biotechnologically important yeasts.</title>
        <authorList>
            <consortium name="DOE Joint Genome Institute"/>
            <person name="Riley R."/>
            <person name="Haridas S."/>
            <person name="Wolfe K.H."/>
            <person name="Lopes M.R."/>
            <person name="Hittinger C.T."/>
            <person name="Goker M."/>
            <person name="Salamov A."/>
            <person name="Wisecaver J."/>
            <person name="Long T.M."/>
            <person name="Aerts A.L."/>
            <person name="Barry K."/>
            <person name="Choi C."/>
            <person name="Clum A."/>
            <person name="Coughlan A.Y."/>
            <person name="Deshpande S."/>
            <person name="Douglass A.P."/>
            <person name="Hanson S.J."/>
            <person name="Klenk H.-P."/>
            <person name="Labutti K."/>
            <person name="Lapidus A."/>
            <person name="Lindquist E."/>
            <person name="Lipzen A."/>
            <person name="Meier-Kolthoff J.P."/>
            <person name="Ohm R.A."/>
            <person name="Otillar R.P."/>
            <person name="Pangilinan J."/>
            <person name="Peng Y."/>
            <person name="Rokas A."/>
            <person name="Rosa C.A."/>
            <person name="Scheuner C."/>
            <person name="Sibirny A.A."/>
            <person name="Slot J.C."/>
            <person name="Stielow J.B."/>
            <person name="Sun H."/>
            <person name="Kurtzman C.P."/>
            <person name="Blackwell M."/>
            <person name="Grigoriev I.V."/>
            <person name="Jeffries T.W."/>
        </authorList>
    </citation>
    <scope>NUCLEOTIDE SEQUENCE [LARGE SCALE GENOMIC DNA]</scope>
    <source>
        <strain evidence="13">NRRL Y-2460</strain>
    </source>
</reference>
<feature type="region of interest" description="Disordered" evidence="10">
    <location>
        <begin position="559"/>
        <end position="600"/>
    </location>
</feature>
<comment type="catalytic activity">
    <reaction evidence="7">
        <text>L-threonyl-[protein] + ATP = O-phospho-L-threonyl-[protein] + ADP + H(+)</text>
        <dbReference type="Rhea" id="RHEA:46608"/>
        <dbReference type="Rhea" id="RHEA-COMP:11060"/>
        <dbReference type="Rhea" id="RHEA-COMP:11605"/>
        <dbReference type="ChEBI" id="CHEBI:15378"/>
        <dbReference type="ChEBI" id="CHEBI:30013"/>
        <dbReference type="ChEBI" id="CHEBI:30616"/>
        <dbReference type="ChEBI" id="CHEBI:61977"/>
        <dbReference type="ChEBI" id="CHEBI:456216"/>
        <dbReference type="EC" id="2.7.11.1"/>
    </reaction>
</comment>
<evidence type="ECO:0000256" key="5">
    <source>
        <dbReference type="ARBA" id="ARBA00022777"/>
    </source>
</evidence>
<proteinExistence type="predicted"/>
<keyword evidence="2" id="KW-0723">Serine/threonine-protein kinase</keyword>
<name>A0A1E4TRI3_PACTA</name>
<comment type="catalytic activity">
    <reaction evidence="8">
        <text>L-seryl-[protein] + ATP = O-phospho-L-seryl-[protein] + ADP + H(+)</text>
        <dbReference type="Rhea" id="RHEA:17989"/>
        <dbReference type="Rhea" id="RHEA-COMP:9863"/>
        <dbReference type="Rhea" id="RHEA-COMP:11604"/>
        <dbReference type="ChEBI" id="CHEBI:15378"/>
        <dbReference type="ChEBI" id="CHEBI:29999"/>
        <dbReference type="ChEBI" id="CHEBI:30616"/>
        <dbReference type="ChEBI" id="CHEBI:83421"/>
        <dbReference type="ChEBI" id="CHEBI:456216"/>
        <dbReference type="EC" id="2.7.11.1"/>
    </reaction>
</comment>
<evidence type="ECO:0000259" key="11">
    <source>
        <dbReference type="PROSITE" id="PS50011"/>
    </source>
</evidence>
<dbReference type="GO" id="GO:0005634">
    <property type="term" value="C:nucleus"/>
    <property type="evidence" value="ECO:0007669"/>
    <property type="project" value="EnsemblFungi"/>
</dbReference>
<dbReference type="PROSITE" id="PS00107">
    <property type="entry name" value="PROTEIN_KINASE_ATP"/>
    <property type="match status" value="1"/>
</dbReference>
<dbReference type="InterPro" id="IPR008271">
    <property type="entry name" value="Ser/Thr_kinase_AS"/>
</dbReference>
<evidence type="ECO:0000256" key="2">
    <source>
        <dbReference type="ARBA" id="ARBA00022527"/>
    </source>
</evidence>
<dbReference type="GO" id="GO:0031297">
    <property type="term" value="P:replication fork processing"/>
    <property type="evidence" value="ECO:0007669"/>
    <property type="project" value="EnsemblFungi"/>
</dbReference>
<dbReference type="GO" id="GO:0005737">
    <property type="term" value="C:cytoplasm"/>
    <property type="evidence" value="ECO:0007669"/>
    <property type="project" value="TreeGrafter"/>
</dbReference>
<dbReference type="InterPro" id="IPR000719">
    <property type="entry name" value="Prot_kinase_dom"/>
</dbReference>
<dbReference type="PANTHER" id="PTHR43895">
    <property type="entry name" value="CALCIUM/CALMODULIN-DEPENDENT PROTEIN KINASE KINASE-RELATED"/>
    <property type="match status" value="1"/>
</dbReference>
<dbReference type="OrthoDB" id="539158at2759"/>
<evidence type="ECO:0000313" key="13">
    <source>
        <dbReference type="Proteomes" id="UP000094236"/>
    </source>
</evidence>
<dbReference type="SUPFAM" id="SSF56112">
    <property type="entry name" value="Protein kinase-like (PK-like)"/>
    <property type="match status" value="1"/>
</dbReference>
<dbReference type="PANTHER" id="PTHR43895:SF32">
    <property type="entry name" value="SERINE_THREONINE-PROTEIN KINASE CHK1"/>
    <property type="match status" value="1"/>
</dbReference>
<evidence type="ECO:0000256" key="9">
    <source>
        <dbReference type="PROSITE-ProRule" id="PRU10141"/>
    </source>
</evidence>
<evidence type="ECO:0000256" key="8">
    <source>
        <dbReference type="ARBA" id="ARBA00048679"/>
    </source>
</evidence>
<dbReference type="Proteomes" id="UP000094236">
    <property type="component" value="Unassembled WGS sequence"/>
</dbReference>
<dbReference type="PROSITE" id="PS50011">
    <property type="entry name" value="PROTEIN_KINASE_DOM"/>
    <property type="match status" value="1"/>
</dbReference>
<keyword evidence="13" id="KW-1185">Reference proteome</keyword>
<dbReference type="SMART" id="SM00220">
    <property type="entry name" value="S_TKc"/>
    <property type="match status" value="1"/>
</dbReference>
<dbReference type="EC" id="2.7.11.1" evidence="1"/>
<dbReference type="Pfam" id="PF00069">
    <property type="entry name" value="Pkinase"/>
    <property type="match status" value="1"/>
</dbReference>
<dbReference type="EMBL" id="KV454016">
    <property type="protein sequence ID" value="ODV94350.1"/>
    <property type="molecule type" value="Genomic_DNA"/>
</dbReference>
<dbReference type="FunFam" id="1.10.510.10:FF:000571">
    <property type="entry name" value="Maternal embryonic leucine zipper kinase"/>
    <property type="match status" value="1"/>
</dbReference>
<evidence type="ECO:0000256" key="4">
    <source>
        <dbReference type="ARBA" id="ARBA00022741"/>
    </source>
</evidence>
<feature type="compositionally biased region" description="Acidic residues" evidence="10">
    <location>
        <begin position="567"/>
        <end position="582"/>
    </location>
</feature>
<evidence type="ECO:0000256" key="7">
    <source>
        <dbReference type="ARBA" id="ARBA00047899"/>
    </source>
</evidence>
<evidence type="ECO:0000256" key="10">
    <source>
        <dbReference type="SAM" id="MobiDB-lite"/>
    </source>
</evidence>
<dbReference type="InterPro" id="IPR011009">
    <property type="entry name" value="Kinase-like_dom_sf"/>
</dbReference>
<dbReference type="GO" id="GO:0007095">
    <property type="term" value="P:mitotic G2 DNA damage checkpoint signaling"/>
    <property type="evidence" value="ECO:0007669"/>
    <property type="project" value="TreeGrafter"/>
</dbReference>
<keyword evidence="5" id="KW-0418">Kinase</keyword>
<dbReference type="GO" id="GO:0004674">
    <property type="term" value="F:protein serine/threonine kinase activity"/>
    <property type="evidence" value="ECO:0007669"/>
    <property type="project" value="UniProtKB-KW"/>
</dbReference>
<dbReference type="AlphaFoldDB" id="A0A1E4TRI3"/>
<keyword evidence="3" id="KW-0808">Transferase</keyword>
<sequence length="600" mass="68288">MSNQNQTFRLSQLDPLPKIKNVLYERTIGQGSFALVKVAYVISKPYQRFAVKLINVKASKRSGLTQQQIGQEVLLHKNCCAHPNIIKVMDFGSDSNWLYIAMELAVGGDLFDKIEPDYGVDEEIAHFYFKQLISSVEFIHSKGVAHRDIKPENILLDKNGNLKLTDFGLAAVYQKKDGTKRNCMTPCGSPPYMAPEVAQLKGYNPAIADIWSCGIVLYVLLTGQTPWEEPTLQDPDFKNFLQNDGKIFDPPWNKFEPSILSLLRSILKPEPLKRIALENIRKHLWVNQSNIFSSGDSTLCSNTTLLTTRLLSNLHIGLSDDASNDEAVFNTINNSDSQQSLAKFSNSQPVNDMACLIDDDDNDHTQEFFSATQEVYSEHSKKRRKLLYESNDKDGQMLQLVSKDPSILQFINKDRNNAIKDFYQNLHLDAGNISIFGDRLTKFFSILPLESLLSSLFDSLHRVGAKTNANNEQQLLKNIKNREENNNNSIYITLTTLDRKKLPLNGNIKISKVASNLELRKIEFLKTKGDPLEWRKFFKTITILCKDVVYIDPECFNKNNSRPSDRLEEESGSGSEEEDEDEDYKKDTDSYKRKKRISLS</sequence>
<dbReference type="InterPro" id="IPR017441">
    <property type="entry name" value="Protein_kinase_ATP_BS"/>
</dbReference>
<organism evidence="12 13">
    <name type="scientific">Pachysolen tannophilus NRRL Y-2460</name>
    <dbReference type="NCBI Taxonomy" id="669874"/>
    <lineage>
        <taxon>Eukaryota</taxon>
        <taxon>Fungi</taxon>
        <taxon>Dikarya</taxon>
        <taxon>Ascomycota</taxon>
        <taxon>Saccharomycotina</taxon>
        <taxon>Pichiomycetes</taxon>
        <taxon>Pachysolenaceae</taxon>
        <taxon>Pachysolen</taxon>
    </lineage>
</organism>
<feature type="binding site" evidence="9">
    <location>
        <position position="52"/>
    </location>
    <ligand>
        <name>ATP</name>
        <dbReference type="ChEBI" id="CHEBI:30616"/>
    </ligand>
</feature>
<dbReference type="GO" id="GO:0035861">
    <property type="term" value="C:site of double-strand break"/>
    <property type="evidence" value="ECO:0007669"/>
    <property type="project" value="TreeGrafter"/>
</dbReference>
<evidence type="ECO:0000256" key="6">
    <source>
        <dbReference type="ARBA" id="ARBA00022840"/>
    </source>
</evidence>
<protein>
    <recommendedName>
        <fullName evidence="1">non-specific serine/threonine protein kinase</fullName>
        <ecNumber evidence="1">2.7.11.1</ecNumber>
    </recommendedName>
</protein>
<dbReference type="GO" id="GO:0030447">
    <property type="term" value="P:filamentous growth"/>
    <property type="evidence" value="ECO:0007669"/>
    <property type="project" value="UniProtKB-ARBA"/>
</dbReference>
<dbReference type="GO" id="GO:0005524">
    <property type="term" value="F:ATP binding"/>
    <property type="evidence" value="ECO:0007669"/>
    <property type="project" value="UniProtKB-UniRule"/>
</dbReference>
<keyword evidence="6 9" id="KW-0067">ATP-binding</keyword>
<dbReference type="PROSITE" id="PS00108">
    <property type="entry name" value="PROTEIN_KINASE_ST"/>
    <property type="match status" value="1"/>
</dbReference>
<accession>A0A1E4TRI3</accession>
<dbReference type="Gene3D" id="1.10.510.10">
    <property type="entry name" value="Transferase(Phosphotransferase) domain 1"/>
    <property type="match status" value="1"/>
</dbReference>
<evidence type="ECO:0000256" key="1">
    <source>
        <dbReference type="ARBA" id="ARBA00012513"/>
    </source>
</evidence>
<evidence type="ECO:0000256" key="3">
    <source>
        <dbReference type="ARBA" id="ARBA00022679"/>
    </source>
</evidence>
<keyword evidence="4 9" id="KW-0547">Nucleotide-binding</keyword>
<evidence type="ECO:0000313" key="12">
    <source>
        <dbReference type="EMBL" id="ODV94350.1"/>
    </source>
</evidence>
<dbReference type="STRING" id="669874.A0A1E4TRI3"/>
<feature type="domain" description="Protein kinase" evidence="11">
    <location>
        <begin position="22"/>
        <end position="286"/>
    </location>
</feature>